<dbReference type="SUPFAM" id="SSF53098">
    <property type="entry name" value="Ribonuclease H-like"/>
    <property type="match status" value="1"/>
</dbReference>
<reference evidence="1" key="1">
    <citation type="submission" date="2021-02" db="EMBL/GenBank/DDBJ databases">
        <authorList>
            <person name="Nowell W R."/>
        </authorList>
    </citation>
    <scope>NUCLEOTIDE SEQUENCE</scope>
</reference>
<name>A0A816ZZY9_9BILA</name>
<dbReference type="Proteomes" id="UP000663887">
    <property type="component" value="Unassembled WGS sequence"/>
</dbReference>
<sequence length="170" mass="18810">MDNVKQQIILALDLGTITGFVIKDQSGVIISGVASFHNKRFEGGGMVFLRFKQWLTELKNSTTNFDAIYFEEVRAHKGVDAAHKYGGFLAHLTAWCEHHQIPYQGIPVGTINKHITDKGNASKEQVIDAVRQKGFSPVDHNEADSLALLDLVLNNQIKTSDFATMKITGV</sequence>
<dbReference type="AlphaFoldDB" id="A0A816ZZY9"/>
<dbReference type="Gene3D" id="3.30.420.10">
    <property type="entry name" value="Ribonuclease H-like superfamily/Ribonuclease H"/>
    <property type="match status" value="1"/>
</dbReference>
<comment type="caution">
    <text evidence="1">The sequence shown here is derived from an EMBL/GenBank/DDBJ whole genome shotgun (WGS) entry which is preliminary data.</text>
</comment>
<proteinExistence type="predicted"/>
<dbReference type="InterPro" id="IPR036397">
    <property type="entry name" value="RNaseH_sf"/>
</dbReference>
<dbReference type="GO" id="GO:0003676">
    <property type="term" value="F:nucleic acid binding"/>
    <property type="evidence" value="ECO:0007669"/>
    <property type="project" value="InterPro"/>
</dbReference>
<accession>A0A816ZZY9</accession>
<organism evidence="1 2">
    <name type="scientific">Rotaria magnacalcarata</name>
    <dbReference type="NCBI Taxonomy" id="392030"/>
    <lineage>
        <taxon>Eukaryota</taxon>
        <taxon>Metazoa</taxon>
        <taxon>Spiralia</taxon>
        <taxon>Gnathifera</taxon>
        <taxon>Rotifera</taxon>
        <taxon>Eurotatoria</taxon>
        <taxon>Bdelloidea</taxon>
        <taxon>Philodinida</taxon>
        <taxon>Philodinidae</taxon>
        <taxon>Rotaria</taxon>
    </lineage>
</organism>
<evidence type="ECO:0000313" key="2">
    <source>
        <dbReference type="Proteomes" id="UP000663887"/>
    </source>
</evidence>
<protein>
    <submittedName>
        <fullName evidence="1">Uncharacterized protein</fullName>
    </submittedName>
</protein>
<gene>
    <name evidence="1" type="ORF">XDN619_LOCUS34452</name>
</gene>
<dbReference type="InterPro" id="IPR012337">
    <property type="entry name" value="RNaseH-like_sf"/>
</dbReference>
<evidence type="ECO:0000313" key="1">
    <source>
        <dbReference type="EMBL" id="CAF2233379.1"/>
    </source>
</evidence>
<dbReference type="EMBL" id="CAJNRG010017537">
    <property type="protein sequence ID" value="CAF2233379.1"/>
    <property type="molecule type" value="Genomic_DNA"/>
</dbReference>